<keyword evidence="2" id="KW-0418">Kinase</keyword>
<dbReference type="Proteomes" id="UP000263489">
    <property type="component" value="Unassembled WGS sequence"/>
</dbReference>
<feature type="compositionally biased region" description="Basic and acidic residues" evidence="1">
    <location>
        <begin position="48"/>
        <end position="62"/>
    </location>
</feature>
<gene>
    <name evidence="2" type="ORF">DC045_21060</name>
</gene>
<sequence>SSPTLRLSIDPAPYLTEDQSSDMRRRLAEELGLPVAQVRTAMEADGDDCLRDRDDHRDRERHDDEDDEHHEYEEHRDDDDHHDERQECPPVLGVSLALSSGQWFNAR</sequence>
<feature type="region of interest" description="Disordered" evidence="1">
    <location>
        <begin position="1"/>
        <end position="23"/>
    </location>
</feature>
<keyword evidence="2" id="KW-0808">Transferase</keyword>
<feature type="compositionally biased region" description="Basic and acidic residues" evidence="1">
    <location>
        <begin position="69"/>
        <end position="87"/>
    </location>
</feature>
<feature type="non-terminal residue" evidence="2">
    <location>
        <position position="1"/>
    </location>
</feature>
<proteinExistence type="predicted"/>
<protein>
    <submittedName>
        <fullName evidence="2">Sensor histidine kinase</fullName>
    </submittedName>
</protein>
<evidence type="ECO:0000256" key="1">
    <source>
        <dbReference type="SAM" id="MobiDB-lite"/>
    </source>
</evidence>
<organism evidence="2 3">
    <name type="scientific">Marinobacter adhaerens</name>
    <dbReference type="NCBI Taxonomy" id="1033846"/>
    <lineage>
        <taxon>Bacteria</taxon>
        <taxon>Pseudomonadati</taxon>
        <taxon>Pseudomonadota</taxon>
        <taxon>Gammaproteobacteria</taxon>
        <taxon>Pseudomonadales</taxon>
        <taxon>Marinobacteraceae</taxon>
        <taxon>Marinobacter</taxon>
    </lineage>
</organism>
<reference evidence="2 3" key="1">
    <citation type="journal article" date="2018" name="Nat. Biotechnol.">
        <title>A standardized bacterial taxonomy based on genome phylogeny substantially revises the tree of life.</title>
        <authorList>
            <person name="Parks D.H."/>
            <person name="Chuvochina M."/>
            <person name="Waite D.W."/>
            <person name="Rinke C."/>
            <person name="Skarshewski A."/>
            <person name="Chaumeil P.A."/>
            <person name="Hugenholtz P."/>
        </authorList>
    </citation>
    <scope>NUCLEOTIDE SEQUENCE [LARGE SCALE GENOMIC DNA]</scope>
    <source>
        <strain evidence="2">UBA9380</strain>
    </source>
</reference>
<dbReference type="AlphaFoldDB" id="A0A352IZ67"/>
<evidence type="ECO:0000313" key="2">
    <source>
        <dbReference type="EMBL" id="HBC36750.1"/>
    </source>
</evidence>
<comment type="caution">
    <text evidence="2">The sequence shown here is derived from an EMBL/GenBank/DDBJ whole genome shotgun (WGS) entry which is preliminary data.</text>
</comment>
<feature type="region of interest" description="Disordered" evidence="1">
    <location>
        <begin position="38"/>
        <end position="92"/>
    </location>
</feature>
<feature type="non-terminal residue" evidence="2">
    <location>
        <position position="107"/>
    </location>
</feature>
<evidence type="ECO:0000313" key="3">
    <source>
        <dbReference type="Proteomes" id="UP000263489"/>
    </source>
</evidence>
<dbReference type="EMBL" id="DNNA01000322">
    <property type="protein sequence ID" value="HBC36750.1"/>
    <property type="molecule type" value="Genomic_DNA"/>
</dbReference>
<dbReference type="GO" id="GO:0016301">
    <property type="term" value="F:kinase activity"/>
    <property type="evidence" value="ECO:0007669"/>
    <property type="project" value="UniProtKB-KW"/>
</dbReference>
<name>A0A352IZ67_9GAMM</name>
<accession>A0A352IZ67</accession>